<protein>
    <submittedName>
        <fullName evidence="1">Uncharacterized protein</fullName>
    </submittedName>
</protein>
<organism evidence="1 2">
    <name type="scientific">Streptomyces caeni</name>
    <dbReference type="NCBI Taxonomy" id="2307231"/>
    <lineage>
        <taxon>Bacteria</taxon>
        <taxon>Bacillati</taxon>
        <taxon>Actinomycetota</taxon>
        <taxon>Actinomycetes</taxon>
        <taxon>Kitasatosporales</taxon>
        <taxon>Streptomycetaceae</taxon>
        <taxon>Streptomyces</taxon>
    </lineage>
</organism>
<keyword evidence="2" id="KW-1185">Reference proteome</keyword>
<evidence type="ECO:0000313" key="2">
    <source>
        <dbReference type="Proteomes" id="UP001597261"/>
    </source>
</evidence>
<sequence length="207" mass="22436">MIREATVEAIKDELTSHLRSRTEWDELPAVFTIHQVDGQGARMMQVPVPELVWTSQGHPPTALAALAAVSIQLPRHPDGSHLLVMPGFGPLIGAAFRYEAYALASDSANPAVQEAIRRRQAGGSVPRFQEIPGRIEQRCMTAVDLDGGRYMASSSRLDESKPDAAEPTVAYLAFGDPKRDTLTGNVVDATNRFLNVIKPVPVKGAAR</sequence>
<comment type="caution">
    <text evidence="1">The sequence shown here is derived from an EMBL/GenBank/DDBJ whole genome shotgun (WGS) entry which is preliminary data.</text>
</comment>
<dbReference type="Proteomes" id="UP001597261">
    <property type="component" value="Unassembled WGS sequence"/>
</dbReference>
<name>A0ABW4IJA7_9ACTN</name>
<evidence type="ECO:0000313" key="1">
    <source>
        <dbReference type="EMBL" id="MFD1656973.1"/>
    </source>
</evidence>
<accession>A0ABW4IJA7</accession>
<reference evidence="2" key="1">
    <citation type="journal article" date="2019" name="Int. J. Syst. Evol. Microbiol.">
        <title>The Global Catalogue of Microorganisms (GCM) 10K type strain sequencing project: providing services to taxonomists for standard genome sequencing and annotation.</title>
        <authorList>
            <consortium name="The Broad Institute Genomics Platform"/>
            <consortium name="The Broad Institute Genome Sequencing Center for Infectious Disease"/>
            <person name="Wu L."/>
            <person name="Ma J."/>
        </authorList>
    </citation>
    <scope>NUCLEOTIDE SEQUENCE [LARGE SCALE GENOMIC DNA]</scope>
    <source>
        <strain evidence="2">CGMCC 1.12470</strain>
    </source>
</reference>
<gene>
    <name evidence="1" type="ORF">ACFSL4_01665</name>
</gene>
<dbReference type="RefSeq" id="WP_381077371.1">
    <property type="nucleotide sequence ID" value="NZ_JBHUDX010000004.1"/>
</dbReference>
<proteinExistence type="predicted"/>
<dbReference type="EMBL" id="JBHUDX010000004">
    <property type="protein sequence ID" value="MFD1656973.1"/>
    <property type="molecule type" value="Genomic_DNA"/>
</dbReference>